<feature type="domain" description="FZ" evidence="21">
    <location>
        <begin position="44"/>
        <end position="160"/>
    </location>
</feature>
<dbReference type="Pfam" id="PF01534">
    <property type="entry name" value="Frizzled"/>
    <property type="match status" value="1"/>
</dbReference>
<evidence type="ECO:0000256" key="18">
    <source>
        <dbReference type="SAM" id="MobiDB-lite"/>
    </source>
</evidence>
<feature type="compositionally biased region" description="Polar residues" evidence="18">
    <location>
        <begin position="626"/>
        <end position="640"/>
    </location>
</feature>
<dbReference type="InterPro" id="IPR020067">
    <property type="entry name" value="Frizzled_dom"/>
</dbReference>
<evidence type="ECO:0000259" key="21">
    <source>
        <dbReference type="PROSITE" id="PS50038"/>
    </source>
</evidence>
<dbReference type="PRINTS" id="PR00489">
    <property type="entry name" value="FRIZZLED"/>
</dbReference>
<dbReference type="AlphaFoldDB" id="A0A8B7XUA4"/>
<dbReference type="Pfam" id="PF01392">
    <property type="entry name" value="Fz"/>
    <property type="match status" value="1"/>
</dbReference>
<evidence type="ECO:0000256" key="5">
    <source>
        <dbReference type="ARBA" id="ARBA00022475"/>
    </source>
</evidence>
<feature type="transmembrane region" description="Helical" evidence="19">
    <location>
        <begin position="295"/>
        <end position="318"/>
    </location>
</feature>
<dbReference type="OMA" id="WLAYAWH"/>
<keyword evidence="14" id="KW-0807">Transducer</keyword>
<gene>
    <name evidence="24 25" type="primary">LOC110975362</name>
</gene>
<organism evidence="23 24">
    <name type="scientific">Acanthaster planci</name>
    <name type="common">Crown-of-thorns starfish</name>
    <dbReference type="NCBI Taxonomy" id="133434"/>
    <lineage>
        <taxon>Eukaryota</taxon>
        <taxon>Metazoa</taxon>
        <taxon>Echinodermata</taxon>
        <taxon>Eleutherozoa</taxon>
        <taxon>Asterozoa</taxon>
        <taxon>Asteroidea</taxon>
        <taxon>Valvatacea</taxon>
        <taxon>Valvatida</taxon>
        <taxon>Acanthasteridae</taxon>
        <taxon>Acanthaster</taxon>
    </lineage>
</organism>
<keyword evidence="4" id="KW-0217">Developmental protein</keyword>
<dbReference type="SUPFAM" id="SSF63501">
    <property type="entry name" value="Frizzled cysteine-rich domain"/>
    <property type="match status" value="1"/>
</dbReference>
<evidence type="ECO:0000313" key="25">
    <source>
        <dbReference type="RefSeq" id="XP_022083498.1"/>
    </source>
</evidence>
<evidence type="ECO:0000256" key="12">
    <source>
        <dbReference type="ARBA" id="ARBA00023170"/>
    </source>
</evidence>
<evidence type="ECO:0000256" key="3">
    <source>
        <dbReference type="ARBA" id="ARBA00008077"/>
    </source>
</evidence>
<feature type="compositionally biased region" description="Basic residues" evidence="18">
    <location>
        <begin position="668"/>
        <end position="683"/>
    </location>
</feature>
<dbReference type="InterPro" id="IPR000539">
    <property type="entry name" value="Frizzled/Smoothened_7TM"/>
</dbReference>
<dbReference type="GO" id="GO:0071679">
    <property type="term" value="P:commissural neuron axon guidance"/>
    <property type="evidence" value="ECO:0007669"/>
    <property type="project" value="TreeGrafter"/>
</dbReference>
<evidence type="ECO:0000256" key="10">
    <source>
        <dbReference type="ARBA" id="ARBA00023136"/>
    </source>
</evidence>
<feature type="region of interest" description="Disordered" evidence="18">
    <location>
        <begin position="622"/>
        <end position="749"/>
    </location>
</feature>
<evidence type="ECO:0000256" key="1">
    <source>
        <dbReference type="ARBA" id="ARBA00004138"/>
    </source>
</evidence>
<dbReference type="GO" id="GO:0007224">
    <property type="term" value="P:smoothened signaling pathway"/>
    <property type="evidence" value="ECO:0007669"/>
    <property type="project" value="TreeGrafter"/>
</dbReference>
<dbReference type="GO" id="GO:0005929">
    <property type="term" value="C:cilium"/>
    <property type="evidence" value="ECO:0007669"/>
    <property type="project" value="UniProtKB-SubCell"/>
</dbReference>
<dbReference type="InterPro" id="IPR015526">
    <property type="entry name" value="Frizzled/SFRP"/>
</dbReference>
<keyword evidence="11" id="KW-1015">Disulfide bond</keyword>
<evidence type="ECO:0000256" key="4">
    <source>
        <dbReference type="ARBA" id="ARBA00022473"/>
    </source>
</evidence>
<keyword evidence="5" id="KW-1003">Cell membrane</keyword>
<dbReference type="InterPro" id="IPR035683">
    <property type="entry name" value="SMO_7TM"/>
</dbReference>
<dbReference type="CDD" id="cd15030">
    <property type="entry name" value="7tmF_SMO_homolog"/>
    <property type="match status" value="1"/>
</dbReference>
<proteinExistence type="inferred from homology"/>
<dbReference type="CTD" id="6608"/>
<dbReference type="GO" id="GO:0007389">
    <property type="term" value="P:pattern specification process"/>
    <property type="evidence" value="ECO:0007669"/>
    <property type="project" value="TreeGrafter"/>
</dbReference>
<evidence type="ECO:0000256" key="8">
    <source>
        <dbReference type="ARBA" id="ARBA00022989"/>
    </source>
</evidence>
<dbReference type="KEGG" id="aplc:110975362"/>
<name>A0A8B7XUA4_ACAPL</name>
<dbReference type="InterPro" id="IPR017981">
    <property type="entry name" value="GPCR_2-like_7TM"/>
</dbReference>
<dbReference type="GO" id="GO:0030425">
    <property type="term" value="C:dendrite"/>
    <property type="evidence" value="ECO:0007669"/>
    <property type="project" value="TreeGrafter"/>
</dbReference>
<keyword evidence="15" id="KW-0966">Cell projection</keyword>
<dbReference type="SMART" id="SM01330">
    <property type="entry name" value="Frizzled"/>
    <property type="match status" value="1"/>
</dbReference>
<dbReference type="GeneID" id="110975362"/>
<evidence type="ECO:0000256" key="17">
    <source>
        <dbReference type="PROSITE-ProRule" id="PRU00090"/>
    </source>
</evidence>
<feature type="transmembrane region" description="Helical" evidence="19">
    <location>
        <begin position="498"/>
        <end position="525"/>
    </location>
</feature>
<dbReference type="PROSITE" id="PS50038">
    <property type="entry name" value="FZ"/>
    <property type="match status" value="1"/>
</dbReference>
<evidence type="ECO:0000256" key="7">
    <source>
        <dbReference type="ARBA" id="ARBA00022729"/>
    </source>
</evidence>
<feature type="transmembrane region" description="Helical" evidence="19">
    <location>
        <begin position="243"/>
        <end position="262"/>
    </location>
</feature>
<feature type="domain" description="G-protein coupled receptors family 2 profile 2" evidence="22">
    <location>
        <begin position="209"/>
        <end position="472"/>
    </location>
</feature>
<reference evidence="24 25" key="1">
    <citation type="submission" date="2025-04" db="UniProtKB">
        <authorList>
            <consortium name="RefSeq"/>
        </authorList>
    </citation>
    <scope>IDENTIFICATION</scope>
</reference>
<dbReference type="PANTHER" id="PTHR11309:SF35">
    <property type="entry name" value="PROTEIN SMOOTHENED"/>
    <property type="match status" value="1"/>
</dbReference>
<evidence type="ECO:0000256" key="11">
    <source>
        <dbReference type="ARBA" id="ARBA00023157"/>
    </source>
</evidence>
<dbReference type="GO" id="GO:0005886">
    <property type="term" value="C:plasma membrane"/>
    <property type="evidence" value="ECO:0007669"/>
    <property type="project" value="UniProtKB-SubCell"/>
</dbReference>
<keyword evidence="13" id="KW-0325">Glycoprotein</keyword>
<dbReference type="PROSITE" id="PS50261">
    <property type="entry name" value="G_PROTEIN_RECEP_F2_4"/>
    <property type="match status" value="1"/>
</dbReference>
<dbReference type="GO" id="GO:0007417">
    <property type="term" value="P:central nervous system development"/>
    <property type="evidence" value="ECO:0007669"/>
    <property type="project" value="TreeGrafter"/>
</dbReference>
<dbReference type="GO" id="GO:0004930">
    <property type="term" value="F:G protein-coupled receptor activity"/>
    <property type="evidence" value="ECO:0007669"/>
    <property type="project" value="UniProtKB-KW"/>
</dbReference>
<evidence type="ECO:0000256" key="16">
    <source>
        <dbReference type="ARBA" id="ARBA00035037"/>
    </source>
</evidence>
<dbReference type="OrthoDB" id="10064659at2759"/>
<feature type="transmembrane region" description="Helical" evidence="19">
    <location>
        <begin position="209"/>
        <end position="231"/>
    </location>
</feature>
<comment type="similarity">
    <text evidence="3">Belongs to the G-protein coupled receptor Fz/Smo family.</text>
</comment>
<feature type="transmembrane region" description="Helical" evidence="19">
    <location>
        <begin position="338"/>
        <end position="357"/>
    </location>
</feature>
<dbReference type="Proteomes" id="UP000694845">
    <property type="component" value="Unplaced"/>
</dbReference>
<dbReference type="InterPro" id="IPR036790">
    <property type="entry name" value="Frizzled_dom_sf"/>
</dbReference>
<evidence type="ECO:0000256" key="15">
    <source>
        <dbReference type="ARBA" id="ARBA00023273"/>
    </source>
</evidence>
<keyword evidence="8 19" id="KW-1133">Transmembrane helix</keyword>
<accession>A0A8B7XUA4</accession>
<dbReference type="RefSeq" id="XP_022083498.1">
    <property type="nucleotide sequence ID" value="XM_022227806.1"/>
</dbReference>
<keyword evidence="7 20" id="KW-0732">Signal</keyword>
<feature type="chain" id="PRO_5044665473" description="Protein smoothened" evidence="20">
    <location>
        <begin position="30"/>
        <end position="778"/>
    </location>
</feature>
<dbReference type="FunFam" id="1.20.1070.10:FF:000068">
    <property type="entry name" value="Smoothened, frizzled class receptor"/>
    <property type="match status" value="1"/>
</dbReference>
<keyword evidence="12" id="KW-0675">Receptor</keyword>
<feature type="transmembrane region" description="Helical" evidence="19">
    <location>
        <begin position="428"/>
        <end position="452"/>
    </location>
</feature>
<evidence type="ECO:0000313" key="24">
    <source>
        <dbReference type="RefSeq" id="XP_022083496.1"/>
    </source>
</evidence>
<evidence type="ECO:0000256" key="13">
    <source>
        <dbReference type="ARBA" id="ARBA00023180"/>
    </source>
</evidence>
<protein>
    <recommendedName>
        <fullName evidence="16">Protein smoothened</fullName>
    </recommendedName>
</protein>
<evidence type="ECO:0000256" key="9">
    <source>
        <dbReference type="ARBA" id="ARBA00023040"/>
    </source>
</evidence>
<comment type="subcellular location">
    <subcellularLocation>
        <location evidence="2">Cell membrane</location>
        <topology evidence="2">Multi-pass membrane protein</topology>
    </subcellularLocation>
    <subcellularLocation>
        <location evidence="1">Cell projection</location>
        <location evidence="1">Cilium</location>
    </subcellularLocation>
</comment>
<evidence type="ECO:0000259" key="22">
    <source>
        <dbReference type="PROSITE" id="PS50261"/>
    </source>
</evidence>
<dbReference type="Gene3D" id="1.10.2000.10">
    <property type="entry name" value="Frizzled cysteine-rich domain"/>
    <property type="match status" value="1"/>
</dbReference>
<feature type="transmembrane region" description="Helical" evidence="19">
    <location>
        <begin position="377"/>
        <end position="398"/>
    </location>
</feature>
<keyword evidence="23" id="KW-1185">Reference proteome</keyword>
<comment type="caution">
    <text evidence="17">Lacks conserved residue(s) required for the propagation of feature annotation.</text>
</comment>
<evidence type="ECO:0000256" key="2">
    <source>
        <dbReference type="ARBA" id="ARBA00004651"/>
    </source>
</evidence>
<dbReference type="GO" id="GO:0005113">
    <property type="term" value="F:patched binding"/>
    <property type="evidence" value="ECO:0007669"/>
    <property type="project" value="TreeGrafter"/>
</dbReference>
<evidence type="ECO:0000256" key="6">
    <source>
        <dbReference type="ARBA" id="ARBA00022692"/>
    </source>
</evidence>
<keyword evidence="6 19" id="KW-0812">Transmembrane</keyword>
<dbReference type="SMART" id="SM00063">
    <property type="entry name" value="FRI"/>
    <property type="match status" value="1"/>
</dbReference>
<dbReference type="Gene3D" id="1.20.1070.10">
    <property type="entry name" value="Rhodopsin 7-helix transmembrane proteins"/>
    <property type="match status" value="1"/>
</dbReference>
<dbReference type="PANTHER" id="PTHR11309">
    <property type="entry name" value="FRIZZLED"/>
    <property type="match status" value="1"/>
</dbReference>
<dbReference type="RefSeq" id="XP_022083496.1">
    <property type="nucleotide sequence ID" value="XM_022227804.1"/>
</dbReference>
<evidence type="ECO:0000256" key="14">
    <source>
        <dbReference type="ARBA" id="ARBA00023224"/>
    </source>
</evidence>
<keyword evidence="9" id="KW-0297">G-protein coupled receptor</keyword>
<feature type="signal peptide" evidence="20">
    <location>
        <begin position="1"/>
        <end position="29"/>
    </location>
</feature>
<keyword evidence="10 19" id="KW-0472">Membrane</keyword>
<evidence type="ECO:0000256" key="20">
    <source>
        <dbReference type="SAM" id="SignalP"/>
    </source>
</evidence>
<sequence length="778" mass="86391">MAQIKERVALCWVVTFVTAWAWMLPQVGAVNRTVFDSLGVPSCQRQATCIPVLNATCLGSAIQHSQTSLDLANDSATSAEALRNLQKWEGLRLVPKCWEVVQPFLCAVYLPHCEDGLVELPSYDMCSVTRGPCRIVDIEHGWPEFVTCSEDRFPPSCDNVYKSITFNTTGECEPPLVATENEKSWYDTVEGCGIQCRNPLYTDEEHAQVHLFIAVFASVCVVCTFFTLITFCADWKNSSKYPALILFYMNGCFFAGSIGFLAQFPSGARDDIICRKDGTMRLAEPSEGENLSCTIIFILVYYFIIAGVIWFVWLAYAWHLSFRALGTPRQALKGKTSYFHLLAWSLPFILVVIIVAINQVDGDSVSGICFVGYQNHYYRAGFVLLPIGVMLLVGGFFLTSGLKTLCTIDRDNPGLLSDKAAHRIKGTIVRIGVFAALAFLFVFITFACHLYEFTNQESWRQGFQDYLVCEANVTFLSGLSDKPVPTCSLNSRPNISVIMVHLFSMFGAGIAMSMWVWTPSSLAIWQRTWRKITRQAINEPQRLKKSRMIAKAFAKKMDKKREENDDAMSVSFESASHDDAIGMKLDLPKSSVTEDSSSIWGKGNNVPARMLMRRGGGALPLPVFATNASSPRNSPDSQLASRPGTAATAGRNLVQAEVVIEPPPPNMRKTRRKKRRDRSHRRAQLLPLRGPSGRETPMDDRFILGDDIEDIPSNGGETIGRRARNSIPGEIPDLPGNGLPRGSSVPKLPEIQRRRQVSIIAPPVDYDLPSSLSIDSVV</sequence>
<evidence type="ECO:0000256" key="19">
    <source>
        <dbReference type="SAM" id="Phobius"/>
    </source>
</evidence>
<dbReference type="GO" id="GO:0009888">
    <property type="term" value="P:tissue development"/>
    <property type="evidence" value="ECO:0007669"/>
    <property type="project" value="UniProtKB-ARBA"/>
</dbReference>
<evidence type="ECO:0000313" key="23">
    <source>
        <dbReference type="Proteomes" id="UP000694845"/>
    </source>
</evidence>